<proteinExistence type="predicted"/>
<name>A0AAN7TTM9_9MYCE</name>
<evidence type="ECO:0000313" key="2">
    <source>
        <dbReference type="EMBL" id="KAK5575113.1"/>
    </source>
</evidence>
<dbReference type="InterPro" id="IPR052326">
    <property type="entry name" value="Diff-Dev_Assoc_Protein"/>
</dbReference>
<sequence>MKLLLILILIINNYNLILSYECNSNKTYGLKGESCEINGDCVFPEVCFNSICSKIRTTGESCTKKSDCTLTYSFGDCVNGKCEIVIATGDRCNPKVASQKCSSSSECKNGICQLKSACNDYNCPINQYCDDKTKKCKLLPNDYNSISCKSNFQCPTSHICTAKSGTNKCILKYSSKIGETCIDSPLQCNVFNGEICNQHTSKCIKNDQYFKQCDDESTCNGGLCVCLDGITEPLKSVCVGPNGELKNEKCVNLEHQLEQCLLTEKCNTLSPITCKCFRQYECFQYECNSVERYYRYKSNYYQSLNCSSKSSFKH</sequence>
<protein>
    <recommendedName>
        <fullName evidence="4">Dickkopf N-terminal cysteine-rich domain-containing protein</fullName>
    </recommendedName>
</protein>
<feature type="signal peptide" evidence="1">
    <location>
        <begin position="1"/>
        <end position="19"/>
    </location>
</feature>
<accession>A0AAN7TTM9</accession>
<gene>
    <name evidence="2" type="ORF">RB653_010369</name>
</gene>
<feature type="chain" id="PRO_5042823367" description="Dickkopf N-terminal cysteine-rich domain-containing protein" evidence="1">
    <location>
        <begin position="20"/>
        <end position="314"/>
    </location>
</feature>
<evidence type="ECO:0008006" key="4">
    <source>
        <dbReference type="Google" id="ProtNLM"/>
    </source>
</evidence>
<dbReference type="Proteomes" id="UP001344447">
    <property type="component" value="Unassembled WGS sequence"/>
</dbReference>
<dbReference type="PANTHER" id="PTHR33459">
    <property type="entry name" value="DD-GDCA PROTEIN"/>
    <property type="match status" value="1"/>
</dbReference>
<dbReference type="PANTHER" id="PTHR33459:SF19">
    <property type="entry name" value="DICKKOPF N-TERMINAL CYSTEINE-RICH DOMAIN-CONTAINING PROTEIN"/>
    <property type="match status" value="1"/>
</dbReference>
<dbReference type="EMBL" id="JAVFKY010000006">
    <property type="protein sequence ID" value="KAK5575113.1"/>
    <property type="molecule type" value="Genomic_DNA"/>
</dbReference>
<comment type="caution">
    <text evidence="2">The sequence shown here is derived from an EMBL/GenBank/DDBJ whole genome shotgun (WGS) entry which is preliminary data.</text>
</comment>
<keyword evidence="3" id="KW-1185">Reference proteome</keyword>
<dbReference type="AlphaFoldDB" id="A0AAN7TTM9"/>
<organism evidence="2 3">
    <name type="scientific">Dictyostelium firmibasis</name>
    <dbReference type="NCBI Taxonomy" id="79012"/>
    <lineage>
        <taxon>Eukaryota</taxon>
        <taxon>Amoebozoa</taxon>
        <taxon>Evosea</taxon>
        <taxon>Eumycetozoa</taxon>
        <taxon>Dictyostelia</taxon>
        <taxon>Dictyosteliales</taxon>
        <taxon>Dictyosteliaceae</taxon>
        <taxon>Dictyostelium</taxon>
    </lineage>
</organism>
<keyword evidence="1" id="KW-0732">Signal</keyword>
<evidence type="ECO:0000256" key="1">
    <source>
        <dbReference type="SAM" id="SignalP"/>
    </source>
</evidence>
<evidence type="ECO:0000313" key="3">
    <source>
        <dbReference type="Proteomes" id="UP001344447"/>
    </source>
</evidence>
<reference evidence="2 3" key="1">
    <citation type="submission" date="2023-11" db="EMBL/GenBank/DDBJ databases">
        <title>Dfirmibasis_genome.</title>
        <authorList>
            <person name="Edelbroek B."/>
            <person name="Kjellin J."/>
            <person name="Jerlstrom-Hultqvist J."/>
            <person name="Soderbom F."/>
        </authorList>
    </citation>
    <scope>NUCLEOTIDE SEQUENCE [LARGE SCALE GENOMIC DNA]</scope>
    <source>
        <strain evidence="2 3">TNS-C-14</strain>
    </source>
</reference>